<dbReference type="Proteomes" id="UP000655759">
    <property type="component" value="Unassembled WGS sequence"/>
</dbReference>
<evidence type="ECO:0000313" key="1">
    <source>
        <dbReference type="EMBL" id="CAE6490088.1"/>
    </source>
</evidence>
<protein>
    <recommendedName>
        <fullName evidence="3">CBS domain-containing protein</fullName>
    </recommendedName>
</protein>
<dbReference type="Gene3D" id="3.10.580.10">
    <property type="entry name" value="CBS-domain"/>
    <property type="match status" value="1"/>
</dbReference>
<name>A0A812F5K4_9ARCH</name>
<dbReference type="EMBL" id="CAJNAQ010000002">
    <property type="protein sequence ID" value="CAE6490088.1"/>
    <property type="molecule type" value="Genomic_DNA"/>
</dbReference>
<evidence type="ECO:0000313" key="2">
    <source>
        <dbReference type="Proteomes" id="UP000655759"/>
    </source>
</evidence>
<reference evidence="1" key="1">
    <citation type="submission" date="2021-02" db="EMBL/GenBank/DDBJ databases">
        <authorList>
            <person name="Han P."/>
        </authorList>
    </citation>
    <scope>NUCLEOTIDE SEQUENCE</scope>
    <source>
        <strain evidence="1">Candidatus Nitrosotenuis uzonensis 5A</strain>
    </source>
</reference>
<dbReference type="AlphaFoldDB" id="A0A812F5K4"/>
<comment type="caution">
    <text evidence="1">The sequence shown here is derived from an EMBL/GenBank/DDBJ whole genome shotgun (WGS) entry which is preliminary data.</text>
</comment>
<organism evidence="1 2">
    <name type="scientific">Candidatus Nitrosotenuis uzonensis</name>
    <dbReference type="NCBI Taxonomy" id="1407055"/>
    <lineage>
        <taxon>Archaea</taxon>
        <taxon>Nitrososphaerota</taxon>
        <taxon>Candidatus Nitrosotenuis</taxon>
    </lineage>
</organism>
<gene>
    <name evidence="1" type="ORF">NUZ5A_20707</name>
</gene>
<dbReference type="SUPFAM" id="SSF54631">
    <property type="entry name" value="CBS-domain pair"/>
    <property type="match status" value="2"/>
</dbReference>
<proteinExistence type="predicted"/>
<dbReference type="RefSeq" id="WP_205098609.1">
    <property type="nucleotide sequence ID" value="NZ_CAJNAQ010000002.1"/>
</dbReference>
<evidence type="ECO:0008006" key="3">
    <source>
        <dbReference type="Google" id="ProtNLM"/>
    </source>
</evidence>
<dbReference type="InterPro" id="IPR046342">
    <property type="entry name" value="CBS_dom_sf"/>
</dbReference>
<accession>A0A812F5K4</accession>
<sequence length="296" mass="33369">MIFNRRFGSLGRLLSNDSSKPKKSLIFQSLLNGEDISLNICSFEEVLPYSILSNPISTISTHDNIWIAAAMLARISDATNNLVVVEDGFPIGTIDAKQIVSGLQKNPTAKYFEKSVSKIMSPDFYIDSRNVNISSILKRMNKTKNFFTIIENDKANFSQFSIKQVLEVGSLCRSDITVSDIPGRKIRTFSRDERINEVIRRLENEPIGLLALKDDIAFISYEVLLEKIKELNTPQNDKIFDLSASTLKTITPTLISEKLSLAEICKVMLSLRYPYVMTQDQIITPEDIVELMCKGI</sequence>